<accession>A0ABT4AJM5</accession>
<name>A0ABT4AJM5_9BACT</name>
<reference evidence="6 7" key="1">
    <citation type="submission" date="2022-11" db="EMBL/GenBank/DDBJ databases">
        <title>Minimal conservation of predation-associated metabolite biosynthetic gene clusters underscores biosynthetic potential of Myxococcota including descriptions for ten novel species: Archangium lansinium sp. nov., Myxococcus landrumus sp. nov., Nannocystis bai.</title>
        <authorList>
            <person name="Ahearne A."/>
            <person name="Stevens C."/>
            <person name="Phillips K."/>
        </authorList>
    </citation>
    <scope>NUCLEOTIDE SEQUENCE [LARGE SCALE GENOMIC DNA]</scope>
    <source>
        <strain evidence="6 7">MIWBW</strain>
    </source>
</reference>
<keyword evidence="2" id="KW-0547">Nucleotide-binding</keyword>
<dbReference type="RefSeq" id="WP_267540481.1">
    <property type="nucleotide sequence ID" value="NZ_JAPNKA010000001.1"/>
</dbReference>
<evidence type="ECO:0000256" key="3">
    <source>
        <dbReference type="SAM" id="MobiDB-lite"/>
    </source>
</evidence>
<evidence type="ECO:0000313" key="7">
    <source>
        <dbReference type="Proteomes" id="UP001207654"/>
    </source>
</evidence>
<dbReference type="InterPro" id="IPR006179">
    <property type="entry name" value="5_nucleotidase/apyrase"/>
</dbReference>
<dbReference type="PRINTS" id="PR01607">
    <property type="entry name" value="APYRASEFAMLY"/>
</dbReference>
<dbReference type="SUPFAM" id="SSF56300">
    <property type="entry name" value="Metallo-dependent phosphatases"/>
    <property type="match status" value="1"/>
</dbReference>
<feature type="signal peptide" evidence="2">
    <location>
        <begin position="1"/>
        <end position="22"/>
    </location>
</feature>
<feature type="chain" id="PRO_5044962816" evidence="2">
    <location>
        <begin position="23"/>
        <end position="557"/>
    </location>
</feature>
<dbReference type="InterPro" id="IPR036907">
    <property type="entry name" value="5'-Nucleotdase_C_sf"/>
</dbReference>
<dbReference type="EMBL" id="JAPNKA010000001">
    <property type="protein sequence ID" value="MCY1081898.1"/>
    <property type="molecule type" value="Genomic_DNA"/>
</dbReference>
<evidence type="ECO:0000259" key="4">
    <source>
        <dbReference type="Pfam" id="PF00149"/>
    </source>
</evidence>
<feature type="region of interest" description="Disordered" evidence="3">
    <location>
        <begin position="49"/>
        <end position="74"/>
    </location>
</feature>
<sequence>MRSSFPSLHLLLLATALQLSCAHPRPGPSTASRTVTVQVLAINDFHGNLTPPAGSSGELRTGSNPDGSPARVNAGGVSHLAHHLARLRARDPKNTIVVSAGDLIGASPLVSALFHDEPTIEAMNLAGLNINAVGNHEFDEGTAELRRMQTGGCHPVDGCQDGTPFEGARFQFLSANVVDGQGTTLFPAYAVREFEGVKVAFIGMTLEGTPEIVDAAGIRGYQFRDEAETVNALVPELKKQGVRAIVVVVHEGGVQPGGYDGCEGISGPIVDIVQHMDPEVDVVISGHTHQAYNCVVAGKRVTSAASYGRLITDMKLVLDTTTGDVVETTAHNVPVTRDTEGVPEVEALIERYDGLAAPQRNRVLGQVTAPLQQPNSKRWPSGESTLGNALADAQLAATQGAKAQVAFMNPGGIRAEIDAGDVTYGESFTVQPFGNGLVTMTLTGAQLHTLLEQQWEGSLVRILQPSKGFSYTWKSSAPVGQKVDPASIRLHGAPVDPAGHYRVTVNGFLSNGGDGFRVFTEGTERQGGPMDVDSMEAWLKAHAPLQPPETNRILRME</sequence>
<keyword evidence="2" id="KW-0378">Hydrolase</keyword>
<organism evidence="6 7">
    <name type="scientific">Archangium lansingense</name>
    <dbReference type="NCBI Taxonomy" id="2995310"/>
    <lineage>
        <taxon>Bacteria</taxon>
        <taxon>Pseudomonadati</taxon>
        <taxon>Myxococcota</taxon>
        <taxon>Myxococcia</taxon>
        <taxon>Myxococcales</taxon>
        <taxon>Cystobacterineae</taxon>
        <taxon>Archangiaceae</taxon>
        <taxon>Archangium</taxon>
    </lineage>
</organism>
<evidence type="ECO:0000313" key="6">
    <source>
        <dbReference type="EMBL" id="MCY1081898.1"/>
    </source>
</evidence>
<dbReference type="PANTHER" id="PTHR11575:SF24">
    <property type="entry name" value="5'-NUCLEOTIDASE"/>
    <property type="match status" value="1"/>
</dbReference>
<comment type="similarity">
    <text evidence="2">Belongs to the 5'-nucleotidase family.</text>
</comment>
<evidence type="ECO:0000256" key="2">
    <source>
        <dbReference type="RuleBase" id="RU362119"/>
    </source>
</evidence>
<comment type="caution">
    <text evidence="6">The sequence shown here is derived from an EMBL/GenBank/DDBJ whole genome shotgun (WGS) entry which is preliminary data.</text>
</comment>
<dbReference type="Gene3D" id="3.90.780.10">
    <property type="entry name" value="5'-Nucleotidase, C-terminal domain"/>
    <property type="match status" value="1"/>
</dbReference>
<feature type="domain" description="Calcineurin-like phosphoesterase" evidence="4">
    <location>
        <begin position="39"/>
        <end position="290"/>
    </location>
</feature>
<keyword evidence="7" id="KW-1185">Reference proteome</keyword>
<protein>
    <submittedName>
        <fullName evidence="6">Bifunctional metallophosphatase/5'-nucleotidase</fullName>
    </submittedName>
</protein>
<evidence type="ECO:0000259" key="5">
    <source>
        <dbReference type="Pfam" id="PF02872"/>
    </source>
</evidence>
<proteinExistence type="inferred from homology"/>
<gene>
    <name evidence="6" type="ORF">OV287_46365</name>
</gene>
<dbReference type="Pfam" id="PF00149">
    <property type="entry name" value="Metallophos"/>
    <property type="match status" value="1"/>
</dbReference>
<evidence type="ECO:0000256" key="1">
    <source>
        <dbReference type="ARBA" id="ARBA00022729"/>
    </source>
</evidence>
<dbReference type="PANTHER" id="PTHR11575">
    <property type="entry name" value="5'-NUCLEOTIDASE-RELATED"/>
    <property type="match status" value="1"/>
</dbReference>
<dbReference type="InterPro" id="IPR008334">
    <property type="entry name" value="5'-Nucleotdase_C"/>
</dbReference>
<keyword evidence="1 2" id="KW-0732">Signal</keyword>
<dbReference type="SUPFAM" id="SSF55816">
    <property type="entry name" value="5'-nucleotidase (syn. UDP-sugar hydrolase), C-terminal domain"/>
    <property type="match status" value="1"/>
</dbReference>
<dbReference type="InterPro" id="IPR004843">
    <property type="entry name" value="Calcineurin-like_PHP"/>
</dbReference>
<feature type="domain" description="5'-Nucleotidase C-terminal" evidence="5">
    <location>
        <begin position="364"/>
        <end position="521"/>
    </location>
</feature>
<dbReference type="Proteomes" id="UP001207654">
    <property type="component" value="Unassembled WGS sequence"/>
</dbReference>
<dbReference type="Pfam" id="PF02872">
    <property type="entry name" value="5_nucleotid_C"/>
    <property type="match status" value="1"/>
</dbReference>
<dbReference type="InterPro" id="IPR029052">
    <property type="entry name" value="Metallo-depent_PP-like"/>
</dbReference>
<dbReference type="Gene3D" id="3.60.21.10">
    <property type="match status" value="1"/>
</dbReference>